<evidence type="ECO:0000313" key="3">
    <source>
        <dbReference type="EMBL" id="HEC67426.1"/>
    </source>
</evidence>
<gene>
    <name evidence="3" type="ORF">ENI35_01205</name>
    <name evidence="2" type="ORF">HS1_001802</name>
</gene>
<dbReference type="RefSeq" id="WP_066064232.1">
    <property type="nucleotide sequence ID" value="NZ_CP013015.1"/>
</dbReference>
<evidence type="ECO:0000313" key="2">
    <source>
        <dbReference type="EMBL" id="AMM41596.1"/>
    </source>
</evidence>
<name>A0A7C1VWA5_DESA2</name>
<protein>
    <submittedName>
        <fullName evidence="3">Uncharacterized protein</fullName>
    </submittedName>
</protein>
<dbReference type="AlphaFoldDB" id="A0A7C1VWA5"/>
<proteinExistence type="predicted"/>
<evidence type="ECO:0000313" key="4">
    <source>
        <dbReference type="Proteomes" id="UP000070560"/>
    </source>
</evidence>
<dbReference type="Proteomes" id="UP000885738">
    <property type="component" value="Unassembled WGS sequence"/>
</dbReference>
<organism evidence="3">
    <name type="scientific">Desulfofervidus auxilii</name>
    <dbReference type="NCBI Taxonomy" id="1621989"/>
    <lineage>
        <taxon>Bacteria</taxon>
        <taxon>Pseudomonadati</taxon>
        <taxon>Thermodesulfobacteriota</taxon>
        <taxon>Candidatus Desulfofervidia</taxon>
        <taxon>Candidatus Desulfofervidales</taxon>
        <taxon>Candidatus Desulfofervidaceae</taxon>
        <taxon>Candidatus Desulfofervidus</taxon>
    </lineage>
</organism>
<reference evidence="2 4" key="1">
    <citation type="submission" date="2015-10" db="EMBL/GenBank/DDBJ databases">
        <title>Candidatus Desulfofervidus auxilii, a hydrogenotrophic sulfate-reducing bacterium involved in the thermophilic anaerobic oxidation of methane.</title>
        <authorList>
            <person name="Krukenberg V."/>
            <person name="Richter M."/>
            <person name="Wegener G."/>
        </authorList>
    </citation>
    <scope>NUCLEOTIDE SEQUENCE [LARGE SCALE GENOMIC DNA]</scope>
    <source>
        <strain evidence="2 4">HS1</strain>
    </source>
</reference>
<sequence length="312" mass="36388">MKHLFMLFILFFIVGNCSALKETPVEAEMPKKFTQFTFKDECKNDSVLTEIYNDMKGKATILDLMKFYSDELAKDMNINSPYFKKLQKIFDCGITPKTMSGYYHGAVIAFRNEAMLRTFDINTLNLKWPLARIFSPWTGKTFEKINAETLRAVTDGFETNATIAAWGANTYSTRSIKKRVTVELMRALGIKLIPAYPEEVKKYDFNVKGFFFIGKPGKSVNPDNKGRMVYQINYRWPALHTFPPDNYCIDELVQIAEGLYLGQLNYATNILKKYDPRVDPKVYKYKNFGYWMLMDSDWQKRRTEILFDIEEN</sequence>
<dbReference type="OrthoDB" id="5571240at2"/>
<dbReference type="Proteomes" id="UP000070560">
    <property type="component" value="Chromosome"/>
</dbReference>
<dbReference type="EMBL" id="DRIH01000040">
    <property type="protein sequence ID" value="HEC67426.1"/>
    <property type="molecule type" value="Genomic_DNA"/>
</dbReference>
<accession>A0A7C1VWA5</accession>
<reference evidence="3" key="2">
    <citation type="journal article" date="2020" name="mSystems">
        <title>Genome- and Community-Level Interaction Insights into Carbon Utilization and Element Cycling Functions of Hydrothermarchaeota in Hydrothermal Sediment.</title>
        <authorList>
            <person name="Zhou Z."/>
            <person name="Liu Y."/>
            <person name="Xu W."/>
            <person name="Pan J."/>
            <person name="Luo Z.H."/>
            <person name="Li M."/>
        </authorList>
    </citation>
    <scope>NUCLEOTIDE SEQUENCE [LARGE SCALE GENOMIC DNA]</scope>
    <source>
        <strain evidence="3">HyVt-389</strain>
    </source>
</reference>
<evidence type="ECO:0000256" key="1">
    <source>
        <dbReference type="SAM" id="SignalP"/>
    </source>
</evidence>
<keyword evidence="1" id="KW-0732">Signal</keyword>
<feature type="chain" id="PRO_5039870588" evidence="1">
    <location>
        <begin position="20"/>
        <end position="312"/>
    </location>
</feature>
<dbReference type="KEGG" id="daw:HS1_001802"/>
<keyword evidence="4" id="KW-1185">Reference proteome</keyword>
<dbReference type="EMBL" id="CP013015">
    <property type="protein sequence ID" value="AMM41596.1"/>
    <property type="molecule type" value="Genomic_DNA"/>
</dbReference>
<feature type="signal peptide" evidence="1">
    <location>
        <begin position="1"/>
        <end position="19"/>
    </location>
</feature>